<evidence type="ECO:0008006" key="3">
    <source>
        <dbReference type="Google" id="ProtNLM"/>
    </source>
</evidence>
<dbReference type="Gene3D" id="3.30.2130.10">
    <property type="entry name" value="VC0802-like"/>
    <property type="match status" value="1"/>
</dbReference>
<protein>
    <recommendedName>
        <fullName evidence="3">Amino acid-binding ACT domain-containing protein</fullName>
    </recommendedName>
</protein>
<organism evidence="1 2">
    <name type="scientific">Cryobacterium fucosi</name>
    <dbReference type="NCBI Taxonomy" id="1259157"/>
    <lineage>
        <taxon>Bacteria</taxon>
        <taxon>Bacillati</taxon>
        <taxon>Actinomycetota</taxon>
        <taxon>Actinomycetes</taxon>
        <taxon>Micrococcales</taxon>
        <taxon>Microbacteriaceae</taxon>
        <taxon>Cryobacterium</taxon>
    </lineage>
</organism>
<evidence type="ECO:0000313" key="1">
    <source>
        <dbReference type="EMBL" id="TFD76973.1"/>
    </source>
</evidence>
<dbReference type="RefSeq" id="WP_134523821.1">
    <property type="nucleotide sequence ID" value="NZ_SOHH01000066.1"/>
</dbReference>
<dbReference type="Proteomes" id="UP000298313">
    <property type="component" value="Unassembled WGS sequence"/>
</dbReference>
<evidence type="ECO:0000313" key="2">
    <source>
        <dbReference type="Proteomes" id="UP000298313"/>
    </source>
</evidence>
<dbReference type="AlphaFoldDB" id="A0A4R9B6F7"/>
<proteinExistence type="predicted"/>
<gene>
    <name evidence="1" type="ORF">E3T48_09495</name>
</gene>
<dbReference type="EMBL" id="SOHH01000066">
    <property type="protein sequence ID" value="TFD76973.1"/>
    <property type="molecule type" value="Genomic_DNA"/>
</dbReference>
<comment type="caution">
    <text evidence="1">The sequence shown here is derived from an EMBL/GenBank/DDBJ whole genome shotgun (WGS) entry which is preliminary data.</text>
</comment>
<accession>A0A4R9B6F7</accession>
<reference evidence="1 2" key="1">
    <citation type="submission" date="2019-03" db="EMBL/GenBank/DDBJ databases">
        <title>Genomics of glacier-inhabiting Cryobacterium strains.</title>
        <authorList>
            <person name="Liu Q."/>
            <person name="Xin Y.-H."/>
        </authorList>
    </citation>
    <scope>NUCLEOTIDE SEQUENCE [LARGE SCALE GENOMIC DNA]</scope>
    <source>
        <strain evidence="1 2">Hh4</strain>
    </source>
</reference>
<keyword evidence="2" id="KW-1185">Reference proteome</keyword>
<name>A0A4R9B6F7_9MICO</name>
<sequence length="124" mass="12650">MFDIEISAPDGADSLARIGGTLGKAGVGLEGGGMWSGVAHYLVADAVVAARALEAAGIGPVVAREVVLAELDADVPGALGRMMNTLTDAGIVLLGQYSDHDNRKVLIVEDAEAARTALREARPA</sequence>
<dbReference type="OrthoDB" id="1438443at2"/>